<accession>A0A565AV09</accession>
<name>A0A565AV09_9BRAS</name>
<protein>
    <submittedName>
        <fullName evidence="1">Uncharacterized protein</fullName>
    </submittedName>
</protein>
<keyword evidence="2" id="KW-1185">Reference proteome</keyword>
<gene>
    <name evidence="1" type="ORF">ANE_LOCUS3318</name>
</gene>
<reference evidence="1" key="1">
    <citation type="submission" date="2019-07" db="EMBL/GenBank/DDBJ databases">
        <authorList>
            <person name="Dittberner H."/>
        </authorList>
    </citation>
    <scope>NUCLEOTIDE SEQUENCE [LARGE SCALE GENOMIC DNA]</scope>
</reference>
<comment type="caution">
    <text evidence="1">The sequence shown here is derived from an EMBL/GenBank/DDBJ whole genome shotgun (WGS) entry which is preliminary data.</text>
</comment>
<evidence type="ECO:0000313" key="1">
    <source>
        <dbReference type="EMBL" id="VVA92873.1"/>
    </source>
</evidence>
<dbReference type="EMBL" id="CABITT030000001">
    <property type="protein sequence ID" value="VVA92873.1"/>
    <property type="molecule type" value="Genomic_DNA"/>
</dbReference>
<sequence>MCLPVGGPQTVPACLFQDVWNSTTTFLSLFQSYLQLTRSFNFLRFARTVRITGLRYDLVLSSVSPSLLFDVLEFCLDENSYFCLLSLA</sequence>
<evidence type="ECO:0000313" key="2">
    <source>
        <dbReference type="Proteomes" id="UP000489600"/>
    </source>
</evidence>
<organism evidence="1 2">
    <name type="scientific">Arabis nemorensis</name>
    <dbReference type="NCBI Taxonomy" id="586526"/>
    <lineage>
        <taxon>Eukaryota</taxon>
        <taxon>Viridiplantae</taxon>
        <taxon>Streptophyta</taxon>
        <taxon>Embryophyta</taxon>
        <taxon>Tracheophyta</taxon>
        <taxon>Spermatophyta</taxon>
        <taxon>Magnoliopsida</taxon>
        <taxon>eudicotyledons</taxon>
        <taxon>Gunneridae</taxon>
        <taxon>Pentapetalae</taxon>
        <taxon>rosids</taxon>
        <taxon>malvids</taxon>
        <taxon>Brassicales</taxon>
        <taxon>Brassicaceae</taxon>
        <taxon>Arabideae</taxon>
        <taxon>Arabis</taxon>
    </lineage>
</organism>
<proteinExistence type="predicted"/>
<dbReference type="AlphaFoldDB" id="A0A565AV09"/>
<dbReference type="Proteomes" id="UP000489600">
    <property type="component" value="Unassembled WGS sequence"/>
</dbReference>